<evidence type="ECO:0000259" key="6">
    <source>
        <dbReference type="Pfam" id="PF14759"/>
    </source>
</evidence>
<dbReference type="PRINTS" id="PR00469">
    <property type="entry name" value="PNDRDTASEII"/>
</dbReference>
<evidence type="ECO:0000259" key="5">
    <source>
        <dbReference type="Pfam" id="PF07992"/>
    </source>
</evidence>
<feature type="domain" description="Reductase C-terminal" evidence="6">
    <location>
        <begin position="324"/>
        <end position="407"/>
    </location>
</feature>
<evidence type="ECO:0000256" key="2">
    <source>
        <dbReference type="ARBA" id="ARBA00022630"/>
    </source>
</evidence>
<keyword evidence="8" id="KW-1185">Reference proteome</keyword>
<dbReference type="EMBL" id="JBHTEB010000001">
    <property type="protein sequence ID" value="MFD0314410.1"/>
    <property type="molecule type" value="Genomic_DNA"/>
</dbReference>
<dbReference type="Gene3D" id="3.50.50.60">
    <property type="entry name" value="FAD/NAD(P)-binding domain"/>
    <property type="match status" value="2"/>
</dbReference>
<name>A0ABW2W7P0_9ACTN</name>
<evidence type="ECO:0000313" key="7">
    <source>
        <dbReference type="EMBL" id="MFD0314410.1"/>
    </source>
</evidence>
<comment type="cofactor">
    <cofactor evidence="1">
        <name>FAD</name>
        <dbReference type="ChEBI" id="CHEBI:57692"/>
    </cofactor>
</comment>
<dbReference type="SUPFAM" id="SSF55424">
    <property type="entry name" value="FAD/NAD-linked reductases, dimerisation (C-terminal) domain"/>
    <property type="match status" value="1"/>
</dbReference>
<dbReference type="RefSeq" id="WP_381606514.1">
    <property type="nucleotide sequence ID" value="NZ_JBHTEB010000001.1"/>
</dbReference>
<keyword evidence="4" id="KW-0560">Oxidoreductase</keyword>
<dbReference type="InterPro" id="IPR036188">
    <property type="entry name" value="FAD/NAD-bd_sf"/>
</dbReference>
<accession>A0ABW2W7P0</accession>
<dbReference type="InterPro" id="IPR023753">
    <property type="entry name" value="FAD/NAD-binding_dom"/>
</dbReference>
<gene>
    <name evidence="7" type="ORF">ACFQZ6_09230</name>
</gene>
<sequence>MSEQTQARTGSTARRVVVVGAGMAGVQTAVALREQGFTGEVTLIGAEPHQPYDRPPLSKAVLLGKAEDSAFDVDFEALGIELRLGREVLGVRPADHELDTGAGPVPYDVLVLATGAEPVPLPGTEGVPGVHLLRTLDDAGRLRPVLARQHDIVVVGAGWIGAEFATAAREAGCAVTVVEAAERPLAGSLPAEVAVPMASWYADSGAVLRTHARVAHVEPGVVVLADGSRLPADAVVVGIGARPATAWLAGSGIERGAWGEVVADDRLRASAPDVYAVGDCASFPSGRYGERLLVHHWDNALQGPRTVAADIIGEAPAAYDPVPYFWSEQFGRFVQYAGHHPAADTTLWRGDPSGPAWTVCWLRENRLVALLAVGRPRDLAQGRRLIEAGTPMDPGLLADPARPLKSATA</sequence>
<proteinExistence type="predicted"/>
<reference evidence="8" key="1">
    <citation type="journal article" date="2019" name="Int. J. Syst. Evol. Microbiol.">
        <title>The Global Catalogue of Microorganisms (GCM) 10K type strain sequencing project: providing services to taxonomists for standard genome sequencing and annotation.</title>
        <authorList>
            <consortium name="The Broad Institute Genomics Platform"/>
            <consortium name="The Broad Institute Genome Sequencing Center for Infectious Disease"/>
            <person name="Wu L."/>
            <person name="Ma J."/>
        </authorList>
    </citation>
    <scope>NUCLEOTIDE SEQUENCE [LARGE SCALE GENOMIC DNA]</scope>
    <source>
        <strain evidence="8">CGMCC 4.7400</strain>
    </source>
</reference>
<keyword evidence="2" id="KW-0285">Flavoprotein</keyword>
<dbReference type="InterPro" id="IPR050446">
    <property type="entry name" value="FAD-oxidoreductase/Apoptosis"/>
</dbReference>
<evidence type="ECO:0000256" key="1">
    <source>
        <dbReference type="ARBA" id="ARBA00001974"/>
    </source>
</evidence>
<dbReference type="PRINTS" id="PR00368">
    <property type="entry name" value="FADPNR"/>
</dbReference>
<dbReference type="InterPro" id="IPR028202">
    <property type="entry name" value="Reductase_C"/>
</dbReference>
<comment type="caution">
    <text evidence="7">The sequence shown here is derived from an EMBL/GenBank/DDBJ whole genome shotgun (WGS) entry which is preliminary data.</text>
</comment>
<dbReference type="Proteomes" id="UP001597023">
    <property type="component" value="Unassembled WGS sequence"/>
</dbReference>
<protein>
    <submittedName>
        <fullName evidence="7">NAD(P)/FAD-dependent oxidoreductase</fullName>
    </submittedName>
</protein>
<dbReference type="Pfam" id="PF14759">
    <property type="entry name" value="Reductase_C"/>
    <property type="match status" value="1"/>
</dbReference>
<evidence type="ECO:0000256" key="3">
    <source>
        <dbReference type="ARBA" id="ARBA00022827"/>
    </source>
</evidence>
<dbReference type="SUPFAM" id="SSF51905">
    <property type="entry name" value="FAD/NAD(P)-binding domain"/>
    <property type="match status" value="1"/>
</dbReference>
<dbReference type="InterPro" id="IPR016156">
    <property type="entry name" value="FAD/NAD-linked_Rdtase_dimer_sf"/>
</dbReference>
<feature type="domain" description="FAD/NAD(P)-binding" evidence="5">
    <location>
        <begin position="15"/>
        <end position="300"/>
    </location>
</feature>
<organism evidence="7 8">
    <name type="scientific">Streptomyces flavalbus</name>
    <dbReference type="NCBI Taxonomy" id="2665155"/>
    <lineage>
        <taxon>Bacteria</taxon>
        <taxon>Bacillati</taxon>
        <taxon>Actinomycetota</taxon>
        <taxon>Actinomycetes</taxon>
        <taxon>Kitasatosporales</taxon>
        <taxon>Streptomycetaceae</taxon>
        <taxon>Streptomyces</taxon>
    </lineage>
</organism>
<dbReference type="PANTHER" id="PTHR43557">
    <property type="entry name" value="APOPTOSIS-INDUCING FACTOR 1"/>
    <property type="match status" value="1"/>
</dbReference>
<dbReference type="PANTHER" id="PTHR43557:SF2">
    <property type="entry name" value="RIESKE DOMAIN-CONTAINING PROTEIN-RELATED"/>
    <property type="match status" value="1"/>
</dbReference>
<keyword evidence="3" id="KW-0274">FAD</keyword>
<dbReference type="Pfam" id="PF07992">
    <property type="entry name" value="Pyr_redox_2"/>
    <property type="match status" value="1"/>
</dbReference>
<evidence type="ECO:0000313" key="8">
    <source>
        <dbReference type="Proteomes" id="UP001597023"/>
    </source>
</evidence>
<dbReference type="Gene3D" id="3.30.390.30">
    <property type="match status" value="1"/>
</dbReference>
<evidence type="ECO:0000256" key="4">
    <source>
        <dbReference type="ARBA" id="ARBA00023002"/>
    </source>
</evidence>